<dbReference type="AlphaFoldDB" id="A0A5A8DXH5"/>
<comment type="caution">
    <text evidence="4">The sequence shown here is derived from an EMBL/GenBank/DDBJ whole genome shotgun (WGS) entry which is preliminary data.</text>
</comment>
<dbReference type="EMBL" id="VLTM01000014">
    <property type="protein sequence ID" value="KAA0165115.1"/>
    <property type="molecule type" value="Genomic_DNA"/>
</dbReference>
<feature type="compositionally biased region" description="Low complexity" evidence="1">
    <location>
        <begin position="212"/>
        <end position="223"/>
    </location>
</feature>
<evidence type="ECO:0000256" key="1">
    <source>
        <dbReference type="SAM" id="MobiDB-lite"/>
    </source>
</evidence>
<gene>
    <name evidence="4" type="ORF">FNF28_01636</name>
    <name evidence="3" type="ORF">FNF31_02131</name>
</gene>
<accession>A0A5A8DXH5</accession>
<sequence length="463" mass="48735">MSLEGGRATWAAATCGATEASPSGAAPHGRAATVGRTAVSLDAFSPKQTGSAHPPGAVALYTTATTSIRSPTAQGASMVFGDTPVGSPTPSLNLLERFARASASSLYLSAVRPWSLLGHPMPRVLIVDDELALQDSVASQVKRLAARLNPAWAVLLRANAADHMRRRRWTTRACLPSKNAPAAADGKPATELAMSSPRPVYGGSRRHSGAFASSPASQAGARARSSRSRDDRDARRRARRRPDQGLALEELARSTHELLTTGDVAAHPWLARHGGDQLLLDLAESGEAALGAFEAIKSCGASGVEAAMRKTSSHPSLSGSLASPANSKEQADPSGSARGAPKRWRHLATLAPSDGSNADSGSCEPADGPKPPRWEARDYWDLVILDISMPGCGGPATAERLRKAGFTGVILGHTGNSVPEDLQYMCDMGADACELKPMDQAKLEHYLCEAFLRRRAQFASLEE</sequence>
<dbReference type="SUPFAM" id="SSF52172">
    <property type="entry name" value="CheY-like"/>
    <property type="match status" value="1"/>
</dbReference>
<evidence type="ECO:0000313" key="4">
    <source>
        <dbReference type="EMBL" id="KAA0170212.1"/>
    </source>
</evidence>
<dbReference type="GO" id="GO:0000160">
    <property type="term" value="P:phosphorelay signal transduction system"/>
    <property type="evidence" value="ECO:0007669"/>
    <property type="project" value="InterPro"/>
</dbReference>
<dbReference type="Pfam" id="PF00072">
    <property type="entry name" value="Response_reg"/>
    <property type="match status" value="1"/>
</dbReference>
<feature type="domain" description="Response regulatory" evidence="2">
    <location>
        <begin position="378"/>
        <end position="445"/>
    </location>
</feature>
<proteinExistence type="predicted"/>
<reference evidence="5 6" key="1">
    <citation type="submission" date="2019-07" db="EMBL/GenBank/DDBJ databases">
        <title>Genomes of Cafeteria roenbergensis.</title>
        <authorList>
            <person name="Fischer M.G."/>
            <person name="Hackl T."/>
            <person name="Roman M."/>
        </authorList>
    </citation>
    <scope>NUCLEOTIDE SEQUENCE [LARGE SCALE GENOMIC DNA]</scope>
    <source>
        <strain evidence="3 6">Cflag</strain>
        <strain evidence="4 5">RCC970-E3</strain>
    </source>
</reference>
<dbReference type="EMBL" id="VLTL01000015">
    <property type="protein sequence ID" value="KAA0170212.1"/>
    <property type="molecule type" value="Genomic_DNA"/>
</dbReference>
<name>A0A5A8DXH5_CAFRO</name>
<feature type="region of interest" description="Disordered" evidence="1">
    <location>
        <begin position="172"/>
        <end position="246"/>
    </location>
</feature>
<feature type="compositionally biased region" description="Low complexity" evidence="1">
    <location>
        <begin position="313"/>
        <end position="327"/>
    </location>
</feature>
<dbReference type="Gene3D" id="3.40.50.2300">
    <property type="match status" value="1"/>
</dbReference>
<dbReference type="InterPro" id="IPR001789">
    <property type="entry name" value="Sig_transdc_resp-reg_receiver"/>
</dbReference>
<evidence type="ECO:0000313" key="5">
    <source>
        <dbReference type="Proteomes" id="UP000324907"/>
    </source>
</evidence>
<organism evidence="4 5">
    <name type="scientific">Cafeteria roenbergensis</name>
    <name type="common">Marine flagellate</name>
    <dbReference type="NCBI Taxonomy" id="33653"/>
    <lineage>
        <taxon>Eukaryota</taxon>
        <taxon>Sar</taxon>
        <taxon>Stramenopiles</taxon>
        <taxon>Bigyra</taxon>
        <taxon>Opalozoa</taxon>
        <taxon>Bicosoecida</taxon>
        <taxon>Cafeteriaceae</taxon>
        <taxon>Cafeteria</taxon>
    </lineage>
</organism>
<evidence type="ECO:0000313" key="6">
    <source>
        <dbReference type="Proteomes" id="UP000325113"/>
    </source>
</evidence>
<dbReference type="InterPro" id="IPR011006">
    <property type="entry name" value="CheY-like_superfamily"/>
</dbReference>
<dbReference type="Proteomes" id="UP000324907">
    <property type="component" value="Unassembled WGS sequence"/>
</dbReference>
<evidence type="ECO:0000259" key="2">
    <source>
        <dbReference type="Pfam" id="PF00072"/>
    </source>
</evidence>
<evidence type="ECO:0000313" key="3">
    <source>
        <dbReference type="EMBL" id="KAA0165115.1"/>
    </source>
</evidence>
<protein>
    <recommendedName>
        <fullName evidence="2">Response regulatory domain-containing protein</fullName>
    </recommendedName>
</protein>
<dbReference type="Proteomes" id="UP000325113">
    <property type="component" value="Unassembled WGS sequence"/>
</dbReference>
<feature type="region of interest" description="Disordered" evidence="1">
    <location>
        <begin position="310"/>
        <end position="371"/>
    </location>
</feature>